<dbReference type="AlphaFoldDB" id="A0A918WZR1"/>
<organism evidence="1 2">
    <name type="scientific">Streptomyces finlayi</name>
    <dbReference type="NCBI Taxonomy" id="67296"/>
    <lineage>
        <taxon>Bacteria</taxon>
        <taxon>Bacillati</taxon>
        <taxon>Actinomycetota</taxon>
        <taxon>Actinomycetes</taxon>
        <taxon>Kitasatosporales</taxon>
        <taxon>Streptomycetaceae</taxon>
        <taxon>Streptomyces</taxon>
    </lineage>
</organism>
<evidence type="ECO:0000313" key="1">
    <source>
        <dbReference type="EMBL" id="GHC98640.1"/>
    </source>
</evidence>
<name>A0A918WZR1_9ACTN</name>
<dbReference type="EMBL" id="BMVC01000008">
    <property type="protein sequence ID" value="GHC98640.1"/>
    <property type="molecule type" value="Genomic_DNA"/>
</dbReference>
<reference evidence="1" key="2">
    <citation type="submission" date="2020-09" db="EMBL/GenBank/DDBJ databases">
        <authorList>
            <person name="Sun Q."/>
            <person name="Ohkuma M."/>
        </authorList>
    </citation>
    <scope>NUCLEOTIDE SEQUENCE</scope>
    <source>
        <strain evidence="1">JCM 4637</strain>
    </source>
</reference>
<dbReference type="Proteomes" id="UP000638353">
    <property type="component" value="Unassembled WGS sequence"/>
</dbReference>
<comment type="caution">
    <text evidence="1">The sequence shown here is derived from an EMBL/GenBank/DDBJ whole genome shotgun (WGS) entry which is preliminary data.</text>
</comment>
<dbReference type="RefSeq" id="WP_189824763.1">
    <property type="nucleotide sequence ID" value="NZ_BMVC01000008.1"/>
</dbReference>
<accession>A0A918WZR1</accession>
<proteinExistence type="predicted"/>
<sequence>MAGRRQLHRLVALALGWLRARRAVEALADLVESSMVLYASHLAEHLGTELPQGYVTPAVGALLLERIRKGA</sequence>
<evidence type="ECO:0000313" key="2">
    <source>
        <dbReference type="Proteomes" id="UP000638353"/>
    </source>
</evidence>
<protein>
    <submittedName>
        <fullName evidence="1">Uncharacterized protein</fullName>
    </submittedName>
</protein>
<gene>
    <name evidence="1" type="ORF">GCM10010334_41250</name>
</gene>
<reference evidence="1" key="1">
    <citation type="journal article" date="2014" name="Int. J. Syst. Evol. Microbiol.">
        <title>Complete genome sequence of Corynebacterium casei LMG S-19264T (=DSM 44701T), isolated from a smear-ripened cheese.</title>
        <authorList>
            <consortium name="US DOE Joint Genome Institute (JGI-PGF)"/>
            <person name="Walter F."/>
            <person name="Albersmeier A."/>
            <person name="Kalinowski J."/>
            <person name="Ruckert C."/>
        </authorList>
    </citation>
    <scope>NUCLEOTIDE SEQUENCE</scope>
    <source>
        <strain evidence="1">JCM 4637</strain>
    </source>
</reference>